<keyword evidence="11 13" id="KW-0472">Membrane</keyword>
<comment type="caution">
    <text evidence="15">The sequence shown here is derived from an EMBL/GenBank/DDBJ whole genome shotgun (WGS) entry which is preliminary data.</text>
</comment>
<comment type="cofactor">
    <cofactor evidence="1">
        <name>heme b</name>
        <dbReference type="ChEBI" id="CHEBI:60344"/>
    </cofactor>
</comment>
<keyword evidence="4" id="KW-1003">Cell membrane</keyword>
<dbReference type="InterPro" id="IPR052168">
    <property type="entry name" value="Cytochrome_b561_oxidase"/>
</dbReference>
<dbReference type="SUPFAM" id="SSF81342">
    <property type="entry name" value="Transmembrane di-heme cytochromes"/>
    <property type="match status" value="1"/>
</dbReference>
<evidence type="ECO:0000256" key="3">
    <source>
        <dbReference type="ARBA" id="ARBA00022448"/>
    </source>
</evidence>
<dbReference type="RefSeq" id="WP_231099527.1">
    <property type="nucleotide sequence ID" value="NZ_AUYC01000016.1"/>
</dbReference>
<dbReference type="EMBL" id="AUYC01000016">
    <property type="protein sequence ID" value="KZN65535.1"/>
    <property type="molecule type" value="Genomic_DNA"/>
</dbReference>
<feature type="transmembrane region" description="Helical" evidence="13">
    <location>
        <begin position="21"/>
        <end position="39"/>
    </location>
</feature>
<organism evidence="15 16">
    <name type="scientific">Pseudoalteromonas luteoviolacea CPMOR-1</name>
    <dbReference type="NCBI Taxonomy" id="1365248"/>
    <lineage>
        <taxon>Bacteria</taxon>
        <taxon>Pseudomonadati</taxon>
        <taxon>Pseudomonadota</taxon>
        <taxon>Gammaproteobacteria</taxon>
        <taxon>Alteromonadales</taxon>
        <taxon>Pseudoalteromonadaceae</taxon>
        <taxon>Pseudoalteromonas</taxon>
    </lineage>
</organism>
<feature type="transmembrane region" description="Helical" evidence="13">
    <location>
        <begin position="96"/>
        <end position="116"/>
    </location>
</feature>
<accession>A0A167LYD6</accession>
<dbReference type="PATRIC" id="fig|1365248.3.peg.1195"/>
<sequence>MIEVSMAFKNSDTDYGSIAKWIHWFMAMLFLAAYVSVYYRQWFTEAKTPENWTALQLHLSFGVSIMAIVLLRLVWRAMNKSPLPEPGTNMEHLAAHVGHYALYAIMIIAPITGYIGTGVNTEFFFLFDIPKFSDTAMFQYFVVESWGLTFKEFEKPIDFIHKEILGAWLIWILIAGHAGAALFHHFVKKDRTLKKMTSNAP</sequence>
<evidence type="ECO:0000256" key="10">
    <source>
        <dbReference type="ARBA" id="ARBA00023004"/>
    </source>
</evidence>
<evidence type="ECO:0000256" key="8">
    <source>
        <dbReference type="ARBA" id="ARBA00022982"/>
    </source>
</evidence>
<evidence type="ECO:0000256" key="13">
    <source>
        <dbReference type="SAM" id="Phobius"/>
    </source>
</evidence>
<dbReference type="PANTHER" id="PTHR30529">
    <property type="entry name" value="CYTOCHROME B561"/>
    <property type="match status" value="1"/>
</dbReference>
<keyword evidence="9 13" id="KW-1133">Transmembrane helix</keyword>
<keyword evidence="6 13" id="KW-0812">Transmembrane</keyword>
<comment type="similarity">
    <text evidence="12">Belongs to the cytochrome b561 family.</text>
</comment>
<keyword evidence="8" id="KW-0249">Electron transport</keyword>
<evidence type="ECO:0000259" key="14">
    <source>
        <dbReference type="Pfam" id="PF01292"/>
    </source>
</evidence>
<dbReference type="InterPro" id="IPR011577">
    <property type="entry name" value="Cyt_b561_bac/Ni-Hgenase"/>
</dbReference>
<dbReference type="GO" id="GO:0009055">
    <property type="term" value="F:electron transfer activity"/>
    <property type="evidence" value="ECO:0007669"/>
    <property type="project" value="InterPro"/>
</dbReference>
<evidence type="ECO:0000256" key="7">
    <source>
        <dbReference type="ARBA" id="ARBA00022723"/>
    </source>
</evidence>
<dbReference type="GO" id="GO:0005886">
    <property type="term" value="C:plasma membrane"/>
    <property type="evidence" value="ECO:0007669"/>
    <property type="project" value="UniProtKB-SubCell"/>
</dbReference>
<evidence type="ECO:0000256" key="6">
    <source>
        <dbReference type="ARBA" id="ARBA00022692"/>
    </source>
</evidence>
<evidence type="ECO:0000313" key="16">
    <source>
        <dbReference type="Proteomes" id="UP000076486"/>
    </source>
</evidence>
<protein>
    <submittedName>
        <fullName evidence="15">Cytochrome B561</fullName>
    </submittedName>
</protein>
<feature type="transmembrane region" description="Helical" evidence="13">
    <location>
        <begin position="168"/>
        <end position="187"/>
    </location>
</feature>
<dbReference type="Proteomes" id="UP000076486">
    <property type="component" value="Unassembled WGS sequence"/>
</dbReference>
<gene>
    <name evidence="15" type="ORF">N473_12545</name>
</gene>
<reference evidence="15 16" key="1">
    <citation type="submission" date="2013-07" db="EMBL/GenBank/DDBJ databases">
        <title>Comparative Genomic and Metabolomic Analysis of Twelve Strains of Pseudoalteromonas luteoviolacea.</title>
        <authorList>
            <person name="Vynne N.G."/>
            <person name="Mansson M."/>
            <person name="Gram L."/>
        </authorList>
    </citation>
    <scope>NUCLEOTIDE SEQUENCE [LARGE SCALE GENOMIC DNA]</scope>
    <source>
        <strain evidence="15 16">CPMOR-1</strain>
    </source>
</reference>
<dbReference type="AlphaFoldDB" id="A0A167LYD6"/>
<keyword evidence="10" id="KW-0408">Iron</keyword>
<name>A0A167LYD6_9GAMM</name>
<comment type="subcellular location">
    <subcellularLocation>
        <location evidence="2">Cell membrane</location>
        <topology evidence="2">Multi-pass membrane protein</topology>
    </subcellularLocation>
</comment>
<keyword evidence="3" id="KW-0813">Transport</keyword>
<dbReference type="PANTHER" id="PTHR30529:SF7">
    <property type="entry name" value="CYTOCHROME B561 BACTERIAL_NI-HYDROGENASE DOMAIN-CONTAINING PROTEIN"/>
    <property type="match status" value="1"/>
</dbReference>
<evidence type="ECO:0000256" key="9">
    <source>
        <dbReference type="ARBA" id="ARBA00022989"/>
    </source>
</evidence>
<dbReference type="GO" id="GO:0020037">
    <property type="term" value="F:heme binding"/>
    <property type="evidence" value="ECO:0007669"/>
    <property type="project" value="TreeGrafter"/>
</dbReference>
<evidence type="ECO:0000256" key="2">
    <source>
        <dbReference type="ARBA" id="ARBA00004651"/>
    </source>
</evidence>
<feature type="transmembrane region" description="Helical" evidence="13">
    <location>
        <begin position="59"/>
        <end position="75"/>
    </location>
</feature>
<evidence type="ECO:0000313" key="15">
    <source>
        <dbReference type="EMBL" id="KZN65535.1"/>
    </source>
</evidence>
<keyword evidence="7" id="KW-0479">Metal-binding</keyword>
<evidence type="ECO:0000256" key="1">
    <source>
        <dbReference type="ARBA" id="ARBA00001970"/>
    </source>
</evidence>
<proteinExistence type="inferred from homology"/>
<evidence type="ECO:0000256" key="11">
    <source>
        <dbReference type="ARBA" id="ARBA00023136"/>
    </source>
</evidence>
<dbReference type="Pfam" id="PF01292">
    <property type="entry name" value="Ni_hydr_CYTB"/>
    <property type="match status" value="1"/>
</dbReference>
<evidence type="ECO:0000256" key="5">
    <source>
        <dbReference type="ARBA" id="ARBA00022617"/>
    </source>
</evidence>
<dbReference type="InterPro" id="IPR016174">
    <property type="entry name" value="Di-haem_cyt_TM"/>
</dbReference>
<keyword evidence="5" id="KW-0349">Heme</keyword>
<dbReference type="GO" id="GO:0022904">
    <property type="term" value="P:respiratory electron transport chain"/>
    <property type="evidence" value="ECO:0007669"/>
    <property type="project" value="InterPro"/>
</dbReference>
<dbReference type="GO" id="GO:0046872">
    <property type="term" value="F:metal ion binding"/>
    <property type="evidence" value="ECO:0007669"/>
    <property type="project" value="UniProtKB-KW"/>
</dbReference>
<evidence type="ECO:0000256" key="12">
    <source>
        <dbReference type="ARBA" id="ARBA00037975"/>
    </source>
</evidence>
<feature type="domain" description="Cytochrome b561 bacterial/Ni-hydrogenase" evidence="14">
    <location>
        <begin position="15"/>
        <end position="198"/>
    </location>
</feature>
<evidence type="ECO:0000256" key="4">
    <source>
        <dbReference type="ARBA" id="ARBA00022475"/>
    </source>
</evidence>